<dbReference type="SUPFAM" id="SSF49764">
    <property type="entry name" value="HSP20-like chaperones"/>
    <property type="match status" value="1"/>
</dbReference>
<evidence type="ECO:0000259" key="3">
    <source>
        <dbReference type="PROSITE" id="PS01031"/>
    </source>
</evidence>
<dbReference type="Gene3D" id="2.60.40.790">
    <property type="match status" value="1"/>
</dbReference>
<dbReference type="Pfam" id="PF00011">
    <property type="entry name" value="HSP20"/>
    <property type="match status" value="1"/>
</dbReference>
<comment type="caution">
    <text evidence="4">The sequence shown here is derived from an EMBL/GenBank/DDBJ whole genome shotgun (WGS) entry which is preliminary data.</text>
</comment>
<comment type="similarity">
    <text evidence="1 2">Belongs to the small heat shock protein (HSP20) family.</text>
</comment>
<dbReference type="Proteomes" id="UP000241960">
    <property type="component" value="Unassembled WGS sequence"/>
</dbReference>
<dbReference type="InterPro" id="IPR002068">
    <property type="entry name" value="A-crystallin/Hsp20_dom"/>
</dbReference>
<proteinExistence type="inferred from homology"/>
<reference evidence="4 5" key="1">
    <citation type="journal article" date="2016" name="Front. Microbiol.">
        <title>Comprehensive Phylogenetic Analysis of Bovine Non-aureus Staphylococci Species Based on Whole-Genome Sequencing.</title>
        <authorList>
            <person name="Naushad S."/>
            <person name="Barkema H.W."/>
            <person name="Luby C."/>
            <person name="Condas L.A."/>
            <person name="Nobrega D.B."/>
            <person name="Carson D.A."/>
            <person name="De Buck J."/>
        </authorList>
    </citation>
    <scope>NUCLEOTIDE SEQUENCE [LARGE SCALE GENOMIC DNA]</scope>
    <source>
        <strain evidence="4 5">SNUC 1231</strain>
    </source>
</reference>
<gene>
    <name evidence="4" type="ORF">BU058_06390</name>
</gene>
<sequence>MIQNTSTRNLPNDLFDSFLPERQDFKVDVYQDEDQYFVKAELPGFNKEDVSIEYNENTLTITASNVNNTNEETSSYIIKERNTSEVSRKFIFKNINDTNISASMADGMLTVNLPKKQYKKQIIID</sequence>
<dbReference type="InterPro" id="IPR008978">
    <property type="entry name" value="HSP20-like_chaperone"/>
</dbReference>
<name>A0A9Q6HP72_9STAP</name>
<evidence type="ECO:0000313" key="5">
    <source>
        <dbReference type="Proteomes" id="UP000241960"/>
    </source>
</evidence>
<dbReference type="AlphaFoldDB" id="A0A9Q6HP72"/>
<evidence type="ECO:0000256" key="1">
    <source>
        <dbReference type="PROSITE-ProRule" id="PRU00285"/>
    </source>
</evidence>
<dbReference type="PANTHER" id="PTHR11527">
    <property type="entry name" value="HEAT-SHOCK PROTEIN 20 FAMILY MEMBER"/>
    <property type="match status" value="1"/>
</dbReference>
<feature type="domain" description="SHSP" evidence="3">
    <location>
        <begin position="18"/>
        <end position="125"/>
    </location>
</feature>
<organism evidence="4 5">
    <name type="scientific">Staphylococcus succinus</name>
    <dbReference type="NCBI Taxonomy" id="61015"/>
    <lineage>
        <taxon>Bacteria</taxon>
        <taxon>Bacillati</taxon>
        <taxon>Bacillota</taxon>
        <taxon>Bacilli</taxon>
        <taxon>Bacillales</taxon>
        <taxon>Staphylococcaceae</taxon>
        <taxon>Staphylococcus</taxon>
    </lineage>
</organism>
<dbReference type="PROSITE" id="PS01031">
    <property type="entry name" value="SHSP"/>
    <property type="match status" value="1"/>
</dbReference>
<evidence type="ECO:0000256" key="2">
    <source>
        <dbReference type="RuleBase" id="RU003616"/>
    </source>
</evidence>
<evidence type="ECO:0000313" key="4">
    <source>
        <dbReference type="EMBL" id="PTI75872.1"/>
    </source>
</evidence>
<dbReference type="RefSeq" id="WP_073505637.1">
    <property type="nucleotide sequence ID" value="NZ_CP018199.1"/>
</dbReference>
<accession>A0A9Q6HP72</accession>
<dbReference type="InterPro" id="IPR031107">
    <property type="entry name" value="Small_HSP"/>
</dbReference>
<dbReference type="EMBL" id="PZFQ01000016">
    <property type="protein sequence ID" value="PTI75872.1"/>
    <property type="molecule type" value="Genomic_DNA"/>
</dbReference>
<protein>
    <submittedName>
        <fullName evidence="4">Heat-shock protein</fullName>
    </submittedName>
</protein>